<evidence type="ECO:0000256" key="9">
    <source>
        <dbReference type="ARBA" id="ARBA00022840"/>
    </source>
</evidence>
<evidence type="ECO:0000256" key="6">
    <source>
        <dbReference type="ARBA" id="ARBA00022692"/>
    </source>
</evidence>
<dbReference type="Proteomes" id="UP000242188">
    <property type="component" value="Unassembled WGS sequence"/>
</dbReference>
<dbReference type="InterPro" id="IPR027417">
    <property type="entry name" value="P-loop_NTPase"/>
</dbReference>
<dbReference type="FunFam" id="3.40.50.300:FF:000293">
    <property type="entry name" value="ATP binding cassette subfamily C member 1"/>
    <property type="match status" value="1"/>
</dbReference>
<feature type="transmembrane region" description="Helical" evidence="12">
    <location>
        <begin position="582"/>
        <end position="611"/>
    </location>
</feature>
<dbReference type="OrthoDB" id="6500128at2759"/>
<proteinExistence type="inferred from homology"/>
<dbReference type="SMART" id="SM00382">
    <property type="entry name" value="AAA"/>
    <property type="match status" value="2"/>
</dbReference>
<evidence type="ECO:0000256" key="5">
    <source>
        <dbReference type="ARBA" id="ARBA00022475"/>
    </source>
</evidence>
<evidence type="ECO:0000256" key="3">
    <source>
        <dbReference type="ARBA" id="ARBA00009726"/>
    </source>
</evidence>
<dbReference type="CDD" id="cd18595">
    <property type="entry name" value="ABC_6TM_MRP1_2_3_6_D1_like"/>
    <property type="match status" value="1"/>
</dbReference>
<keyword evidence="10 12" id="KW-1133">Transmembrane helix</keyword>
<dbReference type="PANTHER" id="PTHR24223">
    <property type="entry name" value="ATP-BINDING CASSETTE SUB-FAMILY C"/>
    <property type="match status" value="1"/>
</dbReference>
<dbReference type="CDD" id="cd18603">
    <property type="entry name" value="ABC_6TM_MRP1_2_3_6_D2_like"/>
    <property type="match status" value="1"/>
</dbReference>
<dbReference type="InterPro" id="IPR003593">
    <property type="entry name" value="AAA+_ATPase"/>
</dbReference>
<evidence type="ECO:0000313" key="16">
    <source>
        <dbReference type="Proteomes" id="UP000242188"/>
    </source>
</evidence>
<dbReference type="FunFam" id="3.40.50.300:FF:000074">
    <property type="entry name" value="Multidrug resistance-associated protein 5 isoform 1"/>
    <property type="match status" value="1"/>
</dbReference>
<keyword evidence="6 12" id="KW-0812">Transmembrane</keyword>
<dbReference type="PANTHER" id="PTHR24223:SF443">
    <property type="entry name" value="MULTIDRUG-RESISTANCE LIKE PROTEIN 1, ISOFORM I"/>
    <property type="match status" value="1"/>
</dbReference>
<feature type="transmembrane region" description="Helical" evidence="12">
    <location>
        <begin position="1275"/>
        <end position="1296"/>
    </location>
</feature>
<gene>
    <name evidence="15" type="ORF">KP79_PYT22917</name>
</gene>
<feature type="transmembrane region" description="Helical" evidence="12">
    <location>
        <begin position="477"/>
        <end position="499"/>
    </location>
</feature>
<dbReference type="GO" id="GO:0005524">
    <property type="term" value="F:ATP binding"/>
    <property type="evidence" value="ECO:0007669"/>
    <property type="project" value="UniProtKB-KW"/>
</dbReference>
<feature type="transmembrane region" description="Helical" evidence="12">
    <location>
        <begin position="134"/>
        <end position="155"/>
    </location>
</feature>
<organism evidence="15 16">
    <name type="scientific">Mizuhopecten yessoensis</name>
    <name type="common">Japanese scallop</name>
    <name type="synonym">Patinopecten yessoensis</name>
    <dbReference type="NCBI Taxonomy" id="6573"/>
    <lineage>
        <taxon>Eukaryota</taxon>
        <taxon>Metazoa</taxon>
        <taxon>Spiralia</taxon>
        <taxon>Lophotrochozoa</taxon>
        <taxon>Mollusca</taxon>
        <taxon>Bivalvia</taxon>
        <taxon>Autobranchia</taxon>
        <taxon>Pteriomorphia</taxon>
        <taxon>Pectinida</taxon>
        <taxon>Pectinoidea</taxon>
        <taxon>Pectinidae</taxon>
        <taxon>Mizuhopecten</taxon>
    </lineage>
</organism>
<feature type="transmembrane region" description="Helical" evidence="12">
    <location>
        <begin position="1041"/>
        <end position="1065"/>
    </location>
</feature>
<feature type="transmembrane region" description="Helical" evidence="12">
    <location>
        <begin position="77"/>
        <end position="98"/>
    </location>
</feature>
<comment type="caution">
    <text evidence="15">The sequence shown here is derived from an EMBL/GenBank/DDBJ whole genome shotgun (WGS) entry which is preliminary data.</text>
</comment>
<feature type="transmembrane region" description="Helical" evidence="12">
    <location>
        <begin position="46"/>
        <end position="65"/>
    </location>
</feature>
<evidence type="ECO:0000256" key="7">
    <source>
        <dbReference type="ARBA" id="ARBA00022737"/>
    </source>
</evidence>
<feature type="transmembrane region" description="Helical" evidence="12">
    <location>
        <begin position="167"/>
        <end position="189"/>
    </location>
</feature>
<dbReference type="InterPro" id="IPR005292">
    <property type="entry name" value="MRP"/>
</dbReference>
<feature type="transmembrane region" description="Helical" evidence="12">
    <location>
        <begin position="505"/>
        <end position="523"/>
    </location>
</feature>
<evidence type="ECO:0000256" key="12">
    <source>
        <dbReference type="SAM" id="Phobius"/>
    </source>
</evidence>
<evidence type="ECO:0000256" key="8">
    <source>
        <dbReference type="ARBA" id="ARBA00022741"/>
    </source>
</evidence>
<feature type="transmembrane region" description="Helical" evidence="12">
    <location>
        <begin position="631"/>
        <end position="651"/>
    </location>
</feature>
<evidence type="ECO:0000256" key="1">
    <source>
        <dbReference type="ARBA" id="ARBA00004128"/>
    </source>
</evidence>
<dbReference type="InterPro" id="IPR003439">
    <property type="entry name" value="ABC_transporter-like_ATP-bd"/>
</dbReference>
<feature type="transmembrane region" description="Helical" evidence="12">
    <location>
        <begin position="195"/>
        <end position="214"/>
    </location>
</feature>
<sequence>MAGWTNETDVYLFEDICGDSPFWTNEVMKSESPKFTSCFQTTVLEWAPFAWLVVTLPIYTACLCFRPKTFPLPLTAFSITKTVGCVVLLALTLLQIWAVEEEGWEHISDITTPTNMTTPTNITSAGIYDPPTSFYLGIILRAVSLVVVGVFIQYVRCYGVVSSGVLYFYWVLLFVCGIIPLQSAISYQADSTSSILHYVYMAVLCVQFILHCFADTRSGQLYQEVGEDGPPCPDEHSSALSLFTYFWLTPIVIKAFKSKMGMGDLWEQTPRLKCENAVYELGKAWDTQQLKANIANRKAISTVRRDTRHKIVANGFARSGEDTPLLTSNHITSEDTDPSATAPKIKKASLYWSLFKTYGPIWIVTVFIKLISDITAMLQPVILGMIVSFIEAKAENRDPIWVGYGLSLLFALVGEVETLVYNASLHVNMAIGIRVKSALIGAIYQKSLRMSNSVKKDFTVGEIVNLMSVDCQRIQDAFAFHHWIFSFFSITALGLYLVWDSMGNGMYGCIVIVIIFSILNIYFGRLQERYQQGLLKLKGNRMKLLNEVLGGIKVLKMYAWEKTFTEKIKAIRSQEMGFLRKIAVVTAVSVLLAVHSPFFMNFAILLIYMLADLSQYLDATTAFTIISVVNVIRYPIALSPFVITSCIQTYVSVDRIQRFLWEDDLESENVKRVTHGDHAVSIRHGRFTWDIQDQTTTLTNIDFDVPEGSLVAVVGIVGSGKSSLISAVLGELEKLEGEVTLKGSLAYVPQEAWIQNMTLRDNILFGKAHREKKYRKVLEACQLIPDLGILSAGDQTEIGQKGINLSGGQKQRVSLARAVYNNADVYLLDDPLSAVDSHVGKALFQQVIGNEGLLKNKTRILVTHGVHWLPNVDRIIVMDGGQISEIGTYEELLQHNGPFAHFLQTFLLHDDDKDDEKDDEETGTTRRRRTLSVQEIKDKMWEQIEEVMSDGLTTSDDTITIEGLSRRQSVRKISKNGSLVPSKLLTRAISRQMSRSISRSMTRSMTKADDNTFGQLITEEGTEEGAVKWGVTLAYLKSMGVFATVFALFMMTVFQILNVYSTFWITGWTSDEYLVNTSHQGEDEYIDKNIYYLVVYGIFGIAQGICLFIFAIISLMRIVQANGRLHAKMLNCTFRSPMSFFDTTPIGRIMNRFSSDIDVLDDRMSRTYRLLTIFLFVLASTVVVISITTPSFLIALVPAGVVYVLFLRFYLPTARQLKRIESVTRSPVYNHFSETITGASVIRAYQASERFIEESQKRVDKNAAFYYAANVSARWISVVVETISNILVFAAALFAISAPELSGGDVGLTLTYSLQIVVGLALVVFGVSEMQMNIVSTERVVEYTDMPAEAEWIRDDFRPPPMWPHAGSIKFEGYTTRYRPGLELVLRGIDCEIQSGEKIGIVGRTGAGKSSLTVALFRLIESASGTISVDGIRTADLGLHDLRPNITILPQDPVLFSGPLKSNLDPLSRFTDHAIWKALESAHMKSFVQNQRDQLYYECGEGGMNLSVGQRQLVCLGRALLHKNKILILDEATAAVDMETDELIQQTIQSEFEECTVLTIAHRLNTIMEYDRVMVLDKGLIAEFETPRALLQDTTSVFYGMAKDAELTDWFENDKYAKKM</sequence>
<dbReference type="CDD" id="cd03244">
    <property type="entry name" value="ABCC_MRP_domain2"/>
    <property type="match status" value="1"/>
</dbReference>
<feature type="domain" description="ABC transporter" evidence="13">
    <location>
        <begin position="665"/>
        <end position="905"/>
    </location>
</feature>
<dbReference type="FunFam" id="1.20.1560.10:FF:000006">
    <property type="entry name" value="ATP-binding cassette, sub-family C (CFTR/MRP), member 9"/>
    <property type="match status" value="1"/>
</dbReference>
<dbReference type="InterPro" id="IPR036640">
    <property type="entry name" value="ABC1_TM_sf"/>
</dbReference>
<feature type="transmembrane region" description="Helical" evidence="12">
    <location>
        <begin position="1090"/>
        <end position="1119"/>
    </location>
</feature>
<dbReference type="Gene3D" id="1.20.1560.10">
    <property type="entry name" value="ABC transporter type 1, transmembrane domain"/>
    <property type="match status" value="2"/>
</dbReference>
<dbReference type="GO" id="GO:0005774">
    <property type="term" value="C:vacuolar membrane"/>
    <property type="evidence" value="ECO:0007669"/>
    <property type="project" value="UniProtKB-SubCell"/>
</dbReference>
<evidence type="ECO:0000313" key="15">
    <source>
        <dbReference type="EMBL" id="OWF53448.1"/>
    </source>
</evidence>
<dbReference type="Pfam" id="PF00005">
    <property type="entry name" value="ABC_tran"/>
    <property type="match status" value="2"/>
</dbReference>
<dbReference type="Gene3D" id="3.40.50.300">
    <property type="entry name" value="P-loop containing nucleotide triphosphate hydrolases"/>
    <property type="match status" value="2"/>
</dbReference>
<evidence type="ECO:0000256" key="2">
    <source>
        <dbReference type="ARBA" id="ARBA00004651"/>
    </source>
</evidence>
<feature type="transmembrane region" description="Helical" evidence="12">
    <location>
        <begin position="1170"/>
        <end position="1187"/>
    </location>
</feature>
<feature type="transmembrane region" description="Helical" evidence="12">
    <location>
        <begin position="1193"/>
        <end position="1211"/>
    </location>
</feature>
<evidence type="ECO:0000259" key="13">
    <source>
        <dbReference type="PROSITE" id="PS50893"/>
    </source>
</evidence>
<dbReference type="InterPro" id="IPR017871">
    <property type="entry name" value="ABC_transporter-like_CS"/>
</dbReference>
<dbReference type="InterPro" id="IPR050173">
    <property type="entry name" value="ABC_transporter_C-like"/>
</dbReference>
<dbReference type="SUPFAM" id="SSF90123">
    <property type="entry name" value="ABC transporter transmembrane region"/>
    <property type="match status" value="2"/>
</dbReference>
<keyword evidence="16" id="KW-1185">Reference proteome</keyword>
<protein>
    <submittedName>
        <fullName evidence="15">Multidrug resistance-associated protein 1</fullName>
    </submittedName>
</protein>
<dbReference type="PROSITE" id="PS50893">
    <property type="entry name" value="ABC_TRANSPORTER_2"/>
    <property type="match status" value="2"/>
</dbReference>
<feature type="domain" description="ABC transmembrane type-1" evidence="14">
    <location>
        <begin position="1045"/>
        <end position="1332"/>
    </location>
</feature>
<feature type="domain" description="ABC transporter" evidence="13">
    <location>
        <begin position="1369"/>
        <end position="1603"/>
    </location>
</feature>
<keyword evidence="8" id="KW-0547">Nucleotide-binding</keyword>
<dbReference type="Pfam" id="PF00664">
    <property type="entry name" value="ABC_membrane"/>
    <property type="match status" value="2"/>
</dbReference>
<keyword evidence="4" id="KW-0813">Transport</keyword>
<keyword evidence="7" id="KW-0677">Repeat</keyword>
<dbReference type="NCBIfam" id="TIGR00957">
    <property type="entry name" value="MRP_assoc_pro"/>
    <property type="match status" value="1"/>
</dbReference>
<dbReference type="SUPFAM" id="SSF52540">
    <property type="entry name" value="P-loop containing nucleoside triphosphate hydrolases"/>
    <property type="match status" value="2"/>
</dbReference>
<reference evidence="15 16" key="1">
    <citation type="journal article" date="2017" name="Nat. Ecol. Evol.">
        <title>Scallop genome provides insights into evolution of bilaterian karyotype and development.</title>
        <authorList>
            <person name="Wang S."/>
            <person name="Zhang J."/>
            <person name="Jiao W."/>
            <person name="Li J."/>
            <person name="Xun X."/>
            <person name="Sun Y."/>
            <person name="Guo X."/>
            <person name="Huan P."/>
            <person name="Dong B."/>
            <person name="Zhang L."/>
            <person name="Hu X."/>
            <person name="Sun X."/>
            <person name="Wang J."/>
            <person name="Zhao C."/>
            <person name="Wang Y."/>
            <person name="Wang D."/>
            <person name="Huang X."/>
            <person name="Wang R."/>
            <person name="Lv J."/>
            <person name="Li Y."/>
            <person name="Zhang Z."/>
            <person name="Liu B."/>
            <person name="Lu W."/>
            <person name="Hui Y."/>
            <person name="Liang J."/>
            <person name="Zhou Z."/>
            <person name="Hou R."/>
            <person name="Li X."/>
            <person name="Liu Y."/>
            <person name="Li H."/>
            <person name="Ning X."/>
            <person name="Lin Y."/>
            <person name="Zhao L."/>
            <person name="Xing Q."/>
            <person name="Dou J."/>
            <person name="Li Y."/>
            <person name="Mao J."/>
            <person name="Guo H."/>
            <person name="Dou H."/>
            <person name="Li T."/>
            <person name="Mu C."/>
            <person name="Jiang W."/>
            <person name="Fu Q."/>
            <person name="Fu X."/>
            <person name="Miao Y."/>
            <person name="Liu J."/>
            <person name="Yu Q."/>
            <person name="Li R."/>
            <person name="Liao H."/>
            <person name="Li X."/>
            <person name="Kong Y."/>
            <person name="Jiang Z."/>
            <person name="Chourrout D."/>
            <person name="Li R."/>
            <person name="Bao Z."/>
        </authorList>
    </citation>
    <scope>NUCLEOTIDE SEQUENCE [LARGE SCALE GENOMIC DNA]</scope>
    <source>
        <strain evidence="15 16">PY_sf001</strain>
    </source>
</reference>
<keyword evidence="9" id="KW-0067">ATP-binding</keyword>
<dbReference type="GO" id="GO:0016887">
    <property type="term" value="F:ATP hydrolysis activity"/>
    <property type="evidence" value="ECO:0007669"/>
    <property type="project" value="InterPro"/>
</dbReference>
<evidence type="ECO:0000259" key="14">
    <source>
        <dbReference type="PROSITE" id="PS50929"/>
    </source>
</evidence>
<name>A0A210QXH6_MIZYE</name>
<dbReference type="GO" id="GO:0005886">
    <property type="term" value="C:plasma membrane"/>
    <property type="evidence" value="ECO:0007669"/>
    <property type="project" value="UniProtKB-SubCell"/>
</dbReference>
<keyword evidence="11 12" id="KW-0472">Membrane</keyword>
<comment type="similarity">
    <text evidence="3">Belongs to the ABC transporter superfamily. ABCC family. Conjugate transporter (TC 3.A.1.208) subfamily.</text>
</comment>
<feature type="domain" description="ABC transmembrane type-1" evidence="14">
    <location>
        <begin position="363"/>
        <end position="648"/>
    </location>
</feature>
<feature type="transmembrane region" description="Helical" evidence="12">
    <location>
        <begin position="1308"/>
        <end position="1327"/>
    </location>
</feature>
<dbReference type="PROSITE" id="PS50929">
    <property type="entry name" value="ABC_TM1F"/>
    <property type="match status" value="2"/>
</dbReference>
<dbReference type="EMBL" id="NEDP02001340">
    <property type="protein sequence ID" value="OWF53448.1"/>
    <property type="molecule type" value="Genomic_DNA"/>
</dbReference>
<dbReference type="PROSITE" id="PS00211">
    <property type="entry name" value="ABC_TRANSPORTER_1"/>
    <property type="match status" value="2"/>
</dbReference>
<feature type="transmembrane region" description="Helical" evidence="12">
    <location>
        <begin position="402"/>
        <end position="421"/>
    </location>
</feature>
<dbReference type="STRING" id="6573.A0A210QXH6"/>
<keyword evidence="5" id="KW-1003">Cell membrane</keyword>
<dbReference type="GO" id="GO:0140359">
    <property type="term" value="F:ABC-type transporter activity"/>
    <property type="evidence" value="ECO:0007669"/>
    <property type="project" value="InterPro"/>
</dbReference>
<evidence type="ECO:0000256" key="4">
    <source>
        <dbReference type="ARBA" id="ARBA00022448"/>
    </source>
</evidence>
<dbReference type="CDD" id="cd03250">
    <property type="entry name" value="ABCC_MRP_domain1"/>
    <property type="match status" value="1"/>
</dbReference>
<evidence type="ECO:0000256" key="10">
    <source>
        <dbReference type="ARBA" id="ARBA00022989"/>
    </source>
</evidence>
<dbReference type="FunFam" id="1.20.1560.10:FF:000010">
    <property type="entry name" value="Multidrug resistance-associated ABC transporter"/>
    <property type="match status" value="1"/>
</dbReference>
<comment type="subcellular location">
    <subcellularLocation>
        <location evidence="2">Cell membrane</location>
        <topology evidence="2">Multi-pass membrane protein</topology>
    </subcellularLocation>
    <subcellularLocation>
        <location evidence="1">Vacuole membrane</location>
        <topology evidence="1">Multi-pass membrane protein</topology>
    </subcellularLocation>
</comment>
<accession>A0A210QXH6</accession>
<dbReference type="InterPro" id="IPR011527">
    <property type="entry name" value="ABC1_TM_dom"/>
</dbReference>
<evidence type="ECO:0000256" key="11">
    <source>
        <dbReference type="ARBA" id="ARBA00023136"/>
    </source>
</evidence>